<name>A0A0D1EM94_9RHOB</name>
<dbReference type="STRING" id="935700.jaqu_01260"/>
<protein>
    <submittedName>
        <fullName evidence="1">Uncharacterized protein</fullName>
    </submittedName>
</protein>
<organism evidence="1 2">
    <name type="scientific">Jannaschia aquimarina</name>
    <dbReference type="NCBI Taxonomy" id="935700"/>
    <lineage>
        <taxon>Bacteria</taxon>
        <taxon>Pseudomonadati</taxon>
        <taxon>Pseudomonadota</taxon>
        <taxon>Alphaproteobacteria</taxon>
        <taxon>Rhodobacterales</taxon>
        <taxon>Roseobacteraceae</taxon>
        <taxon>Jannaschia</taxon>
    </lineage>
</organism>
<dbReference type="Proteomes" id="UP000032232">
    <property type="component" value="Unassembled WGS sequence"/>
</dbReference>
<gene>
    <name evidence="1" type="ORF">jaqu_01260</name>
</gene>
<accession>A0A0D1EM94</accession>
<comment type="caution">
    <text evidence="1">The sequence shown here is derived from an EMBL/GenBank/DDBJ whole genome shotgun (WGS) entry which is preliminary data.</text>
</comment>
<sequence>MAEERVLRDLVDPAVTDTDELLRRLAAENPQSNAFPGDQVRQGKAMLMSWRSQLQGAICGKDRIASHPAVAGTDNVNDMVALAALVAAEVPTVIGSGINKMLIAALVVRIGIRKFCDGYDPIDP</sequence>
<evidence type="ECO:0000313" key="2">
    <source>
        <dbReference type="Proteomes" id="UP000032232"/>
    </source>
</evidence>
<evidence type="ECO:0000313" key="1">
    <source>
        <dbReference type="EMBL" id="KIT18106.1"/>
    </source>
</evidence>
<reference evidence="1 2" key="1">
    <citation type="submission" date="2015-02" db="EMBL/GenBank/DDBJ databases">
        <title>Genome Sequence of Jannaschia aquimarina DSM28248, a member of the Roseobacter clade.</title>
        <authorList>
            <person name="Voget S."/>
            <person name="Daniel R."/>
        </authorList>
    </citation>
    <scope>NUCLEOTIDE SEQUENCE [LARGE SCALE GENOMIC DNA]</scope>
    <source>
        <strain evidence="1 2">GSW-M26</strain>
    </source>
</reference>
<dbReference type="AlphaFoldDB" id="A0A0D1EM94"/>
<dbReference type="PATRIC" id="fig|935700.4.peg.134"/>
<dbReference type="RefSeq" id="WP_141134396.1">
    <property type="nucleotide sequence ID" value="NZ_FZPF01000016.1"/>
</dbReference>
<keyword evidence="2" id="KW-1185">Reference proteome</keyword>
<dbReference type="EMBL" id="JYFE01000004">
    <property type="protein sequence ID" value="KIT18106.1"/>
    <property type="molecule type" value="Genomic_DNA"/>
</dbReference>
<proteinExistence type="predicted"/>